<dbReference type="InterPro" id="IPR050389">
    <property type="entry name" value="LysR-type_TF"/>
</dbReference>
<dbReference type="GO" id="GO:0003677">
    <property type="term" value="F:DNA binding"/>
    <property type="evidence" value="ECO:0007669"/>
    <property type="project" value="UniProtKB-KW"/>
</dbReference>
<dbReference type="GO" id="GO:0003700">
    <property type="term" value="F:DNA-binding transcription factor activity"/>
    <property type="evidence" value="ECO:0007669"/>
    <property type="project" value="InterPro"/>
</dbReference>
<evidence type="ECO:0000259" key="5">
    <source>
        <dbReference type="PROSITE" id="PS50931"/>
    </source>
</evidence>
<dbReference type="Pfam" id="PF00126">
    <property type="entry name" value="HTH_1"/>
    <property type="match status" value="1"/>
</dbReference>
<keyword evidence="7" id="KW-1185">Reference proteome</keyword>
<dbReference type="InterPro" id="IPR037402">
    <property type="entry name" value="YidZ_PBP2"/>
</dbReference>
<dbReference type="PANTHER" id="PTHR30118">
    <property type="entry name" value="HTH-TYPE TRANSCRIPTIONAL REGULATOR LEUO-RELATED"/>
    <property type="match status" value="1"/>
</dbReference>
<gene>
    <name evidence="6" type="ORF">SAMN06295920_101205</name>
</gene>
<sequence>MQLSHFDLNLLRALDILLTERNVTRAAERLCVTQQAASSALQRLRHHFDDELLTRVGRHLELTPLARSLVMPIREALLTVQSALEVRPHFDPATARYKCRIAMSDYCLHVILPHLLQYLTITAPNMQCAVETLSPASFDRLEMGEVDFCLTAHDMRLYGTHRPSKHIRTMPLFRDDFVCVADPAHVDIANGMSLRTYRRARHNTVDFGEDLKTIVEDAWASSGTEFDIAALVPNFAAQIFMLPGTPLVATSQRRLANTLAPRLGLAVAECPMKLPQLQEILFWHERTEQDPARIFVRKAFSLVIDQLGEEPPSNHKSHL</sequence>
<dbReference type="EMBL" id="FUYM01000001">
    <property type="protein sequence ID" value="SKB26027.1"/>
    <property type="molecule type" value="Genomic_DNA"/>
</dbReference>
<protein>
    <submittedName>
        <fullName evidence="6">DNA-binding transcriptional regulator, LysR family</fullName>
    </submittedName>
</protein>
<dbReference type="Pfam" id="PF03466">
    <property type="entry name" value="LysR_substrate"/>
    <property type="match status" value="1"/>
</dbReference>
<accession>A0A1T4ZTU1</accession>
<dbReference type="Proteomes" id="UP000189818">
    <property type="component" value="Unassembled WGS sequence"/>
</dbReference>
<dbReference type="CDD" id="cd08417">
    <property type="entry name" value="PBP2_Nitroaromatics_like"/>
    <property type="match status" value="1"/>
</dbReference>
<dbReference type="InterPro" id="IPR036390">
    <property type="entry name" value="WH_DNA-bd_sf"/>
</dbReference>
<dbReference type="Gene3D" id="3.40.190.10">
    <property type="entry name" value="Periplasmic binding protein-like II"/>
    <property type="match status" value="2"/>
</dbReference>
<evidence type="ECO:0000313" key="6">
    <source>
        <dbReference type="EMBL" id="SKB26027.1"/>
    </source>
</evidence>
<organism evidence="6 7">
    <name type="scientific">Rhizorhabdus histidinilytica</name>
    <dbReference type="NCBI Taxonomy" id="439228"/>
    <lineage>
        <taxon>Bacteria</taxon>
        <taxon>Pseudomonadati</taxon>
        <taxon>Pseudomonadota</taxon>
        <taxon>Alphaproteobacteria</taxon>
        <taxon>Sphingomonadales</taxon>
        <taxon>Sphingomonadaceae</taxon>
        <taxon>Rhizorhabdus</taxon>
    </lineage>
</organism>
<reference evidence="7" key="1">
    <citation type="submission" date="2017-02" db="EMBL/GenBank/DDBJ databases">
        <authorList>
            <person name="Varghese N."/>
            <person name="Submissions S."/>
        </authorList>
    </citation>
    <scope>NUCLEOTIDE SEQUENCE [LARGE SCALE GENOMIC DNA]</scope>
    <source>
        <strain evidence="7">UM2</strain>
    </source>
</reference>
<evidence type="ECO:0000256" key="2">
    <source>
        <dbReference type="ARBA" id="ARBA00023015"/>
    </source>
</evidence>
<dbReference type="RefSeq" id="WP_176152435.1">
    <property type="nucleotide sequence ID" value="NZ_FUYM01000001.1"/>
</dbReference>
<dbReference type="STRING" id="439228.SAMN06295920_101205"/>
<dbReference type="SUPFAM" id="SSF46785">
    <property type="entry name" value="Winged helix' DNA-binding domain"/>
    <property type="match status" value="1"/>
</dbReference>
<dbReference type="Gene3D" id="1.10.10.10">
    <property type="entry name" value="Winged helix-like DNA-binding domain superfamily/Winged helix DNA-binding domain"/>
    <property type="match status" value="1"/>
</dbReference>
<evidence type="ECO:0000256" key="1">
    <source>
        <dbReference type="ARBA" id="ARBA00009437"/>
    </source>
</evidence>
<comment type="similarity">
    <text evidence="1">Belongs to the LysR transcriptional regulatory family.</text>
</comment>
<evidence type="ECO:0000256" key="3">
    <source>
        <dbReference type="ARBA" id="ARBA00023125"/>
    </source>
</evidence>
<keyword evidence="3 6" id="KW-0238">DNA-binding</keyword>
<dbReference type="PRINTS" id="PR00039">
    <property type="entry name" value="HTHLYSR"/>
</dbReference>
<feature type="domain" description="HTH lysR-type" evidence="5">
    <location>
        <begin position="6"/>
        <end position="63"/>
    </location>
</feature>
<dbReference type="InterPro" id="IPR036388">
    <property type="entry name" value="WH-like_DNA-bd_sf"/>
</dbReference>
<name>A0A1T4ZTU1_9SPHN</name>
<dbReference type="PROSITE" id="PS50931">
    <property type="entry name" value="HTH_LYSR"/>
    <property type="match status" value="1"/>
</dbReference>
<keyword evidence="2" id="KW-0805">Transcription regulation</keyword>
<dbReference type="AlphaFoldDB" id="A0A1T4ZTU1"/>
<dbReference type="InterPro" id="IPR005119">
    <property type="entry name" value="LysR_subst-bd"/>
</dbReference>
<dbReference type="PANTHER" id="PTHR30118:SF15">
    <property type="entry name" value="TRANSCRIPTIONAL REGULATORY PROTEIN"/>
    <property type="match status" value="1"/>
</dbReference>
<proteinExistence type="inferred from homology"/>
<evidence type="ECO:0000256" key="4">
    <source>
        <dbReference type="ARBA" id="ARBA00023163"/>
    </source>
</evidence>
<keyword evidence="4" id="KW-0804">Transcription</keyword>
<evidence type="ECO:0000313" key="7">
    <source>
        <dbReference type="Proteomes" id="UP000189818"/>
    </source>
</evidence>
<dbReference type="SUPFAM" id="SSF53850">
    <property type="entry name" value="Periplasmic binding protein-like II"/>
    <property type="match status" value="1"/>
</dbReference>
<dbReference type="InterPro" id="IPR000847">
    <property type="entry name" value="LysR_HTH_N"/>
</dbReference>